<evidence type="ECO:0000259" key="2">
    <source>
        <dbReference type="Pfam" id="PF08327"/>
    </source>
</evidence>
<evidence type="ECO:0000313" key="3">
    <source>
        <dbReference type="EMBL" id="EIT71534.1"/>
    </source>
</evidence>
<dbReference type="InterPro" id="IPR013538">
    <property type="entry name" value="ASHA1/2-like_C"/>
</dbReference>
<reference evidence="3 4" key="1">
    <citation type="journal article" date="2012" name="J. Bacteriol.">
        <title>Genome Sequence of n-Alkane-Degrading Hydrocarboniphaga effusa Strain AP103T (ATCC BAA-332T).</title>
        <authorList>
            <person name="Chang H.K."/>
            <person name="Zylstra G.J."/>
            <person name="Chae J.C."/>
        </authorList>
    </citation>
    <scope>NUCLEOTIDE SEQUENCE [LARGE SCALE GENOMIC DNA]</scope>
    <source>
        <strain evidence="3 4">AP103</strain>
    </source>
</reference>
<comment type="caution">
    <text evidence="3">The sequence shown here is derived from an EMBL/GenBank/DDBJ whole genome shotgun (WGS) entry which is preliminary data.</text>
</comment>
<gene>
    <name evidence="3" type="ORF">WQQ_16710</name>
</gene>
<feature type="domain" description="Activator of Hsp90 ATPase homologue 1/2-like C-terminal" evidence="2">
    <location>
        <begin position="29"/>
        <end position="161"/>
    </location>
</feature>
<name>I7ZI07_9GAMM</name>
<dbReference type="STRING" id="1172194.WQQ_16710"/>
<comment type="similarity">
    <text evidence="1">Belongs to the AHA1 family.</text>
</comment>
<dbReference type="Pfam" id="PF08327">
    <property type="entry name" value="AHSA1"/>
    <property type="match status" value="1"/>
</dbReference>
<dbReference type="Proteomes" id="UP000003704">
    <property type="component" value="Unassembled WGS sequence"/>
</dbReference>
<dbReference type="InterPro" id="IPR023393">
    <property type="entry name" value="START-like_dom_sf"/>
</dbReference>
<accession>I7ZI07</accession>
<sequence>MSDPERTLMNLYGTATAADTVRIERLLPATIERVWEYLTDPGKRRLWLASGPMQLSANGDVELIFRNSELTRDDDPAPAKYAREAGEVRTVGRIVEFEPPRLLAFTWGGTGDDASQVRFELSARGERTHLRVTHCRLSTREAMLSVAGGWHTHLDILVARLDGREPDGFWRTHTRLEAEYDKLIPAR</sequence>
<dbReference type="AlphaFoldDB" id="I7ZI07"/>
<keyword evidence="4" id="KW-1185">Reference proteome</keyword>
<proteinExistence type="inferred from homology"/>
<evidence type="ECO:0000256" key="1">
    <source>
        <dbReference type="ARBA" id="ARBA00006817"/>
    </source>
</evidence>
<organism evidence="3 4">
    <name type="scientific">Hydrocarboniphaga effusa AP103</name>
    <dbReference type="NCBI Taxonomy" id="1172194"/>
    <lineage>
        <taxon>Bacteria</taxon>
        <taxon>Pseudomonadati</taxon>
        <taxon>Pseudomonadota</taxon>
        <taxon>Gammaproteobacteria</taxon>
        <taxon>Nevskiales</taxon>
        <taxon>Nevskiaceae</taxon>
        <taxon>Hydrocarboniphaga</taxon>
    </lineage>
</organism>
<dbReference type="SUPFAM" id="SSF55961">
    <property type="entry name" value="Bet v1-like"/>
    <property type="match status" value="1"/>
</dbReference>
<dbReference type="Gene3D" id="3.30.530.20">
    <property type="match status" value="1"/>
</dbReference>
<protein>
    <submittedName>
        <fullName evidence="3">Activator of Hsp90 ATPase 1 family protein</fullName>
    </submittedName>
</protein>
<dbReference type="EMBL" id="AKGD01000001">
    <property type="protein sequence ID" value="EIT71534.1"/>
    <property type="molecule type" value="Genomic_DNA"/>
</dbReference>
<dbReference type="CDD" id="cd08899">
    <property type="entry name" value="SRPBCC_CalC_Aha1-like_6"/>
    <property type="match status" value="1"/>
</dbReference>
<dbReference type="PATRIC" id="fig|1172194.4.peg.1613"/>
<evidence type="ECO:0000313" key="4">
    <source>
        <dbReference type="Proteomes" id="UP000003704"/>
    </source>
</evidence>